<evidence type="ECO:0000256" key="1">
    <source>
        <dbReference type="SAM" id="MobiDB-lite"/>
    </source>
</evidence>
<proteinExistence type="predicted"/>
<dbReference type="AlphaFoldDB" id="A0A1I1FPN2"/>
<feature type="compositionally biased region" description="Basic and acidic residues" evidence="1">
    <location>
        <begin position="52"/>
        <end position="65"/>
    </location>
</feature>
<dbReference type="EMBL" id="FOLO01000003">
    <property type="protein sequence ID" value="SFB99053.1"/>
    <property type="molecule type" value="Genomic_DNA"/>
</dbReference>
<gene>
    <name evidence="2" type="ORF">SAMN02745724_00648</name>
</gene>
<dbReference type="OrthoDB" id="5739577at2"/>
<evidence type="ECO:0000313" key="2">
    <source>
        <dbReference type="EMBL" id="SFB99053.1"/>
    </source>
</evidence>
<dbReference type="STRING" id="1123010.SAMN02745724_00648"/>
<evidence type="ECO:0000313" key="3">
    <source>
        <dbReference type="Proteomes" id="UP000198862"/>
    </source>
</evidence>
<protein>
    <submittedName>
        <fullName evidence="2">Uncharacterized protein</fullName>
    </submittedName>
</protein>
<dbReference type="Proteomes" id="UP000198862">
    <property type="component" value="Unassembled WGS sequence"/>
</dbReference>
<sequence length="87" mass="9793">MNLKIITIILFVISTISYAETKIQEDELKPQASKIKSVIKKPARTFSLTAKNTDKKEAKPKEPNSNRKFIPTESISEDLSVSFPVDI</sequence>
<accession>A0A1I1FPN2</accession>
<reference evidence="2 3" key="1">
    <citation type="submission" date="2016-10" db="EMBL/GenBank/DDBJ databases">
        <authorList>
            <person name="de Groot N.N."/>
        </authorList>
    </citation>
    <scope>NUCLEOTIDE SEQUENCE [LARGE SCALE GENOMIC DNA]</scope>
    <source>
        <strain evidence="2 3">DSM 6059</strain>
    </source>
</reference>
<name>A0A1I1FPN2_9GAMM</name>
<organism evidence="2 3">
    <name type="scientific">Pseudoalteromonas denitrificans DSM 6059</name>
    <dbReference type="NCBI Taxonomy" id="1123010"/>
    <lineage>
        <taxon>Bacteria</taxon>
        <taxon>Pseudomonadati</taxon>
        <taxon>Pseudomonadota</taxon>
        <taxon>Gammaproteobacteria</taxon>
        <taxon>Alteromonadales</taxon>
        <taxon>Pseudoalteromonadaceae</taxon>
        <taxon>Pseudoalteromonas</taxon>
    </lineage>
</organism>
<feature type="region of interest" description="Disordered" evidence="1">
    <location>
        <begin position="49"/>
        <end position="72"/>
    </location>
</feature>
<keyword evidence="3" id="KW-1185">Reference proteome</keyword>
<dbReference type="RefSeq" id="WP_091979879.1">
    <property type="nucleotide sequence ID" value="NZ_FOLO01000003.1"/>
</dbReference>